<dbReference type="InterPro" id="IPR002347">
    <property type="entry name" value="SDR_fam"/>
</dbReference>
<accession>A0A1S1U2R3</accession>
<evidence type="ECO:0000256" key="2">
    <source>
        <dbReference type="ARBA" id="ARBA00023002"/>
    </source>
</evidence>
<gene>
    <name evidence="3" type="ORF">AKG95_26335</name>
</gene>
<comment type="similarity">
    <text evidence="1">Belongs to the short-chain dehydrogenases/reductases (SDR) family.</text>
</comment>
<dbReference type="GO" id="GO:0016491">
    <property type="term" value="F:oxidoreductase activity"/>
    <property type="evidence" value="ECO:0007669"/>
    <property type="project" value="UniProtKB-KW"/>
</dbReference>
<proteinExistence type="inferred from homology"/>
<reference evidence="3 4" key="1">
    <citation type="submission" date="2015-06" db="EMBL/GenBank/DDBJ databases">
        <title>Draft genome sequencing of a biphenyl-degrading bacterium, Janthinobacterium lividum MEG1.</title>
        <authorList>
            <person name="Shimodaira J."/>
            <person name="Hatta T."/>
        </authorList>
    </citation>
    <scope>NUCLEOTIDE SEQUENCE [LARGE SCALE GENOMIC DNA]</scope>
    <source>
        <strain evidence="3 4">MEG1</strain>
    </source>
</reference>
<dbReference type="PANTHER" id="PTHR43639">
    <property type="entry name" value="OXIDOREDUCTASE, SHORT-CHAIN DEHYDROGENASE/REDUCTASE FAMILY (AFU_ORTHOLOGUE AFUA_5G02870)"/>
    <property type="match status" value="1"/>
</dbReference>
<dbReference type="AlphaFoldDB" id="A0A1S1U2R3"/>
<dbReference type="PANTHER" id="PTHR43639:SF1">
    <property type="entry name" value="SHORT-CHAIN DEHYDROGENASE_REDUCTASE FAMILY PROTEIN"/>
    <property type="match status" value="1"/>
</dbReference>
<evidence type="ECO:0000313" key="3">
    <source>
        <dbReference type="EMBL" id="OHV94094.1"/>
    </source>
</evidence>
<dbReference type="RefSeq" id="WP_071079802.1">
    <property type="nucleotide sequence ID" value="NZ_LFKP01000014.1"/>
</dbReference>
<comment type="caution">
    <text evidence="3">The sequence shown here is derived from an EMBL/GenBank/DDBJ whole genome shotgun (WGS) entry which is preliminary data.</text>
</comment>
<dbReference type="PRINTS" id="PR00081">
    <property type="entry name" value="GDHRDH"/>
</dbReference>
<keyword evidence="2" id="KW-0560">Oxidoreductase</keyword>
<dbReference type="EMBL" id="LFKP01000014">
    <property type="protein sequence ID" value="OHV94094.1"/>
    <property type="molecule type" value="Genomic_DNA"/>
</dbReference>
<dbReference type="InterPro" id="IPR036291">
    <property type="entry name" value="NAD(P)-bd_dom_sf"/>
</dbReference>
<evidence type="ECO:0000313" key="4">
    <source>
        <dbReference type="Proteomes" id="UP000179840"/>
    </source>
</evidence>
<dbReference type="NCBIfam" id="NF006597">
    <property type="entry name" value="PRK09134.1"/>
    <property type="match status" value="1"/>
</dbReference>
<protein>
    <submittedName>
        <fullName evidence="3">Short-chain dehydrogenase</fullName>
    </submittedName>
</protein>
<name>A0A1S1U2R3_9BURK</name>
<dbReference type="Pfam" id="PF13561">
    <property type="entry name" value="adh_short_C2"/>
    <property type="match status" value="1"/>
</dbReference>
<evidence type="ECO:0000256" key="1">
    <source>
        <dbReference type="ARBA" id="ARBA00006484"/>
    </source>
</evidence>
<dbReference type="SUPFAM" id="SSF51735">
    <property type="entry name" value="NAD(P)-binding Rossmann-fold domains"/>
    <property type="match status" value="1"/>
</dbReference>
<sequence length="262" mass="27769">MTEATTTPFDSTPRVALVTGAARRIGRAIALGLARDGWDIAVHYRHSHEEALSLVAEITALGRRAQAFPCDLAQEDAVRQLLPQAQAALGPVTCVVNNASLFEYDNAGDFSVTALDAHMHANLAAPILLAQALYQATPAGEQAVVINLLDQKLYNLNPDFLSYTLSKAALLSATTMLAQALAPKVRVVGIAPGITMVSGEQTEANFAKAHENTPLRRSSTPEDVADSVCYVAGARALTGTTLLVDGGQHLIGLPRDVMFLTK</sequence>
<organism evidence="3 4">
    <name type="scientific">Janthinobacterium lividum</name>
    <dbReference type="NCBI Taxonomy" id="29581"/>
    <lineage>
        <taxon>Bacteria</taxon>
        <taxon>Pseudomonadati</taxon>
        <taxon>Pseudomonadota</taxon>
        <taxon>Betaproteobacteria</taxon>
        <taxon>Burkholderiales</taxon>
        <taxon>Oxalobacteraceae</taxon>
        <taxon>Janthinobacterium</taxon>
    </lineage>
</organism>
<dbReference type="Proteomes" id="UP000179840">
    <property type="component" value="Unassembled WGS sequence"/>
</dbReference>
<dbReference type="Gene3D" id="3.40.50.720">
    <property type="entry name" value="NAD(P)-binding Rossmann-like Domain"/>
    <property type="match status" value="1"/>
</dbReference>